<dbReference type="SUPFAM" id="SSF143744">
    <property type="entry name" value="GlcG-like"/>
    <property type="match status" value="1"/>
</dbReference>
<dbReference type="PIRSF" id="PIRSF008757">
    <property type="entry name" value="UCP008757"/>
    <property type="match status" value="1"/>
</dbReference>
<dbReference type="InterPro" id="IPR038084">
    <property type="entry name" value="PduO/GlcC-like_sf"/>
</dbReference>
<evidence type="ECO:0000313" key="3">
    <source>
        <dbReference type="Proteomes" id="UP000651977"/>
    </source>
</evidence>
<dbReference type="RefSeq" id="WP_055734548.1">
    <property type="nucleotide sequence ID" value="NZ_BMDY01000037.1"/>
</dbReference>
<name>A0ABQ1I6A5_9ALTE</name>
<protein>
    <recommendedName>
        <fullName evidence="1">UPF0303 protein GCM10007414_37880</fullName>
    </recommendedName>
</protein>
<organism evidence="2 3">
    <name type="scientific">Agarivorans gilvus</name>
    <dbReference type="NCBI Taxonomy" id="680279"/>
    <lineage>
        <taxon>Bacteria</taxon>
        <taxon>Pseudomonadati</taxon>
        <taxon>Pseudomonadota</taxon>
        <taxon>Gammaproteobacteria</taxon>
        <taxon>Alteromonadales</taxon>
        <taxon>Alteromonadaceae</taxon>
        <taxon>Agarivorans</taxon>
    </lineage>
</organism>
<dbReference type="InterPro" id="IPR010371">
    <property type="entry name" value="YBR137W-like"/>
</dbReference>
<comment type="caution">
    <text evidence="2">The sequence shown here is derived from an EMBL/GenBank/DDBJ whole genome shotgun (WGS) entry which is preliminary data.</text>
</comment>
<gene>
    <name evidence="2" type="ORF">GCM10007414_37880</name>
</gene>
<dbReference type="Gene3D" id="3.30.450.150">
    <property type="entry name" value="Haem-degrading domain"/>
    <property type="match status" value="1"/>
</dbReference>
<dbReference type="EMBL" id="BMDY01000037">
    <property type="protein sequence ID" value="GGB20902.1"/>
    <property type="molecule type" value="Genomic_DNA"/>
</dbReference>
<sequence>MTQSALQEVLAQEQHLQLLHFNNQTAWQLGCALKQAVEDLAAAVSIEVYAFEQVLFSYAMPGTSKDNLEWIRRKRQAVMRFGHSSYYLGLYNAAQQRDFEAQAHIDAREYCAHGGSFPLRLQGCGQIGAVTVSGLPQESDHNLVVAALTQILAEQQG</sequence>
<dbReference type="PANTHER" id="PTHR28255">
    <property type="match status" value="1"/>
</dbReference>
<dbReference type="InterPro" id="IPR005624">
    <property type="entry name" value="PduO/GlcC-like"/>
</dbReference>
<dbReference type="Pfam" id="PF03928">
    <property type="entry name" value="HbpS-like"/>
    <property type="match status" value="1"/>
</dbReference>
<dbReference type="HAMAP" id="MF_00761">
    <property type="entry name" value="UPF0303"/>
    <property type="match status" value="1"/>
</dbReference>
<proteinExistence type="inferred from homology"/>
<comment type="similarity">
    <text evidence="1">Belongs to the UPF0303 family.</text>
</comment>
<reference evidence="3" key="1">
    <citation type="journal article" date="2019" name="Int. J. Syst. Evol. Microbiol.">
        <title>The Global Catalogue of Microorganisms (GCM) 10K type strain sequencing project: providing services to taxonomists for standard genome sequencing and annotation.</title>
        <authorList>
            <consortium name="The Broad Institute Genomics Platform"/>
            <consortium name="The Broad Institute Genome Sequencing Center for Infectious Disease"/>
            <person name="Wu L."/>
            <person name="Ma J."/>
        </authorList>
    </citation>
    <scope>NUCLEOTIDE SEQUENCE [LARGE SCALE GENOMIC DNA]</scope>
    <source>
        <strain evidence="3">CGMCC 1.10131</strain>
    </source>
</reference>
<evidence type="ECO:0000256" key="1">
    <source>
        <dbReference type="HAMAP-Rule" id="MF_00761"/>
    </source>
</evidence>
<dbReference type="NCBIfam" id="NF002696">
    <property type="entry name" value="PRK02487.1-5"/>
    <property type="match status" value="1"/>
</dbReference>
<evidence type="ECO:0000313" key="2">
    <source>
        <dbReference type="EMBL" id="GGB20902.1"/>
    </source>
</evidence>
<dbReference type="Proteomes" id="UP000651977">
    <property type="component" value="Unassembled WGS sequence"/>
</dbReference>
<accession>A0ABQ1I6A5</accession>
<keyword evidence="3" id="KW-1185">Reference proteome</keyword>
<dbReference type="PANTHER" id="PTHR28255:SF1">
    <property type="entry name" value="UPF0303 PROTEIN YBR137W"/>
    <property type="match status" value="1"/>
</dbReference>